<dbReference type="RefSeq" id="XP_031856227.1">
    <property type="nucleotide sequence ID" value="XM_032000336.1"/>
</dbReference>
<dbReference type="InterPro" id="IPR023457">
    <property type="entry name" value="Met-tRNA_synth_2"/>
</dbReference>
<accession>A0A5E8C7R3</accession>
<evidence type="ECO:0000259" key="12">
    <source>
        <dbReference type="Pfam" id="PF19303"/>
    </source>
</evidence>
<organism evidence="13 14">
    <name type="scientific">Magnusiomyces paraingens</name>
    <dbReference type="NCBI Taxonomy" id="2606893"/>
    <lineage>
        <taxon>Eukaryota</taxon>
        <taxon>Fungi</taxon>
        <taxon>Dikarya</taxon>
        <taxon>Ascomycota</taxon>
        <taxon>Saccharomycotina</taxon>
        <taxon>Dipodascomycetes</taxon>
        <taxon>Dipodascales</taxon>
        <taxon>Dipodascaceae</taxon>
        <taxon>Magnusiomyces</taxon>
    </lineage>
</organism>
<dbReference type="CDD" id="cd00814">
    <property type="entry name" value="MetRS_core"/>
    <property type="match status" value="1"/>
</dbReference>
<dbReference type="PANTHER" id="PTHR43326:SF1">
    <property type="entry name" value="METHIONINE--TRNA LIGASE, MITOCHONDRIAL"/>
    <property type="match status" value="1"/>
</dbReference>
<protein>
    <recommendedName>
        <fullName evidence="8">Methionine--tRNA ligase, mitochondrial</fullName>
        <ecNumber evidence="2">6.1.1.10</ecNumber>
    </recommendedName>
    <alternativeName>
        <fullName evidence="9">Methionyl-tRNA synthetase</fullName>
    </alternativeName>
</protein>
<dbReference type="Pfam" id="PF19303">
    <property type="entry name" value="Anticodon_3"/>
    <property type="match status" value="1"/>
</dbReference>
<dbReference type="EMBL" id="CABVLU010000004">
    <property type="protein sequence ID" value="VVT57266.1"/>
    <property type="molecule type" value="Genomic_DNA"/>
</dbReference>
<dbReference type="Pfam" id="PF09334">
    <property type="entry name" value="tRNA-synt_1g"/>
    <property type="match status" value="1"/>
</dbReference>
<sequence>MFTRQFNSTFFKLNEVNKPYYVTTPIFYVNAAPHVGHLHSMVLADTIKRWNGFLSVTNTPAYLTTGTDEHGLKVQQASANAGVETKAFVDNASKTFKILADKAHISYDRFIRTTDDDHIEASRQLWKILQTNGYIYKGQHSGWYSVSDETFYPETQIEKKKLEDGSDQYISIETGKTVEWSSEENYFFALSKIQPQLLDHIEKNKRFIFPQKRYEQILREVKEGLSDLSISRPKSRCSWGIPVPGAEDVQVMYVWLDALTNYLTSAGFPNLKPNSPWPANVHVIGKDIIRFHAIYWPAFLLAAGLPLPDHIVAHSHWTMKGSKMSKSLGNVVDPVQTLNTFGVDSVKFFLMNDSFLSRDSDYSNDRIIHRHNTELVNKYGNLVVRVCGKAFNIPRSISSDSKIFRNESLIHQINDLPEKVATHMKNFNTAQALSDIWSLISSANTYVQESEPWTLKSNIEKQDAIIKDVSEAARVSSILLNSFIPEISSAMLDRLEVSKDKRNILFASYGTDTSYGKNANRKGDYPIKSIETD</sequence>
<dbReference type="EC" id="6.1.1.10" evidence="2"/>
<dbReference type="SUPFAM" id="SSF47323">
    <property type="entry name" value="Anticodon-binding domain of a subclass of class I aminoacyl-tRNA synthetases"/>
    <property type="match status" value="1"/>
</dbReference>
<dbReference type="InterPro" id="IPR014758">
    <property type="entry name" value="Met-tRNA_synth"/>
</dbReference>
<dbReference type="GO" id="GO:0005524">
    <property type="term" value="F:ATP binding"/>
    <property type="evidence" value="ECO:0007669"/>
    <property type="project" value="UniProtKB-KW"/>
</dbReference>
<keyword evidence="6 10" id="KW-0648">Protein biosynthesis</keyword>
<dbReference type="GO" id="GO:0004825">
    <property type="term" value="F:methionine-tRNA ligase activity"/>
    <property type="evidence" value="ECO:0007669"/>
    <property type="project" value="UniProtKB-EC"/>
</dbReference>
<feature type="domain" description="Methionyl-tRNA synthetase anticodon-binding" evidence="12">
    <location>
        <begin position="405"/>
        <end position="500"/>
    </location>
</feature>
<dbReference type="InterPro" id="IPR009080">
    <property type="entry name" value="tRNAsynth_Ia_anticodon-bd"/>
</dbReference>
<dbReference type="PRINTS" id="PR01041">
    <property type="entry name" value="TRNASYNTHMET"/>
</dbReference>
<evidence type="ECO:0000256" key="3">
    <source>
        <dbReference type="ARBA" id="ARBA00022598"/>
    </source>
</evidence>
<dbReference type="AlphaFoldDB" id="A0A5E8C7R3"/>
<keyword evidence="5 10" id="KW-0067">ATP-binding</keyword>
<dbReference type="InterPro" id="IPR014729">
    <property type="entry name" value="Rossmann-like_a/b/a_fold"/>
</dbReference>
<dbReference type="PANTHER" id="PTHR43326">
    <property type="entry name" value="METHIONYL-TRNA SYNTHETASE"/>
    <property type="match status" value="1"/>
</dbReference>
<evidence type="ECO:0000256" key="8">
    <source>
        <dbReference type="ARBA" id="ARBA00026124"/>
    </source>
</evidence>
<gene>
    <name evidence="13" type="ORF">SAPINGB_P005622</name>
</gene>
<dbReference type="InterPro" id="IPR041872">
    <property type="entry name" value="Anticodon_Met"/>
</dbReference>
<dbReference type="NCBIfam" id="TIGR00398">
    <property type="entry name" value="metG"/>
    <property type="match status" value="1"/>
</dbReference>
<evidence type="ECO:0000256" key="5">
    <source>
        <dbReference type="ARBA" id="ARBA00022840"/>
    </source>
</evidence>
<evidence type="ECO:0000259" key="11">
    <source>
        <dbReference type="Pfam" id="PF09334"/>
    </source>
</evidence>
<keyword evidence="4 10" id="KW-0547">Nucleotide-binding</keyword>
<dbReference type="SUPFAM" id="SSF52374">
    <property type="entry name" value="Nucleotidylyl transferase"/>
    <property type="match status" value="1"/>
</dbReference>
<evidence type="ECO:0000313" key="14">
    <source>
        <dbReference type="Proteomes" id="UP000398389"/>
    </source>
</evidence>
<dbReference type="OrthoDB" id="24670at2759"/>
<dbReference type="Gene3D" id="2.170.220.10">
    <property type="match status" value="1"/>
</dbReference>
<dbReference type="FunFam" id="2.170.220.10:FF:000002">
    <property type="entry name" value="Methionine--tRNA ligase"/>
    <property type="match status" value="1"/>
</dbReference>
<evidence type="ECO:0000256" key="6">
    <source>
        <dbReference type="ARBA" id="ARBA00022917"/>
    </source>
</evidence>
<dbReference type="InterPro" id="IPR015413">
    <property type="entry name" value="Methionyl/Leucyl_tRNA_Synth"/>
</dbReference>
<evidence type="ECO:0000256" key="9">
    <source>
        <dbReference type="ARBA" id="ARBA00030904"/>
    </source>
</evidence>
<dbReference type="Gene3D" id="1.10.730.10">
    <property type="entry name" value="Isoleucyl-tRNA Synthetase, Domain 1"/>
    <property type="match status" value="1"/>
</dbReference>
<keyword evidence="7 10" id="KW-0030">Aminoacyl-tRNA synthetase</keyword>
<dbReference type="Gene3D" id="3.40.50.620">
    <property type="entry name" value="HUPs"/>
    <property type="match status" value="1"/>
</dbReference>
<evidence type="ECO:0000256" key="4">
    <source>
        <dbReference type="ARBA" id="ARBA00022741"/>
    </source>
</evidence>
<evidence type="ECO:0000313" key="13">
    <source>
        <dbReference type="EMBL" id="VVT57266.1"/>
    </source>
</evidence>
<proteinExistence type="inferred from homology"/>
<dbReference type="InterPro" id="IPR033911">
    <property type="entry name" value="MetRS_core"/>
</dbReference>
<reference evidence="13 14" key="1">
    <citation type="submission" date="2019-09" db="EMBL/GenBank/DDBJ databases">
        <authorList>
            <person name="Brejova B."/>
        </authorList>
    </citation>
    <scope>NUCLEOTIDE SEQUENCE [LARGE SCALE GENOMIC DNA]</scope>
</reference>
<keyword evidence="3 10" id="KW-0436">Ligase</keyword>
<evidence type="ECO:0000256" key="1">
    <source>
        <dbReference type="ARBA" id="ARBA00005594"/>
    </source>
</evidence>
<evidence type="ECO:0000256" key="2">
    <source>
        <dbReference type="ARBA" id="ARBA00012838"/>
    </source>
</evidence>
<dbReference type="GO" id="GO:0006431">
    <property type="term" value="P:methionyl-tRNA aminoacylation"/>
    <property type="evidence" value="ECO:0007669"/>
    <property type="project" value="InterPro"/>
</dbReference>
<comment type="similarity">
    <text evidence="1 10">Belongs to the class-I aminoacyl-tRNA synthetase family.</text>
</comment>
<evidence type="ECO:0000256" key="7">
    <source>
        <dbReference type="ARBA" id="ARBA00023146"/>
    </source>
</evidence>
<evidence type="ECO:0000256" key="10">
    <source>
        <dbReference type="RuleBase" id="RU363039"/>
    </source>
</evidence>
<dbReference type="GeneID" id="43584436"/>
<name>A0A5E8C7R3_9ASCO</name>
<dbReference type="Proteomes" id="UP000398389">
    <property type="component" value="Unassembled WGS sequence"/>
</dbReference>
<feature type="domain" description="Methionyl/Leucyl tRNA synthetase" evidence="11">
    <location>
        <begin position="20"/>
        <end position="386"/>
    </location>
</feature>
<keyword evidence="14" id="KW-1185">Reference proteome</keyword>